<feature type="domain" description="Cation-transporting P-type ATPase C-terminal" evidence="3">
    <location>
        <begin position="1072"/>
        <end position="1277"/>
    </location>
</feature>
<organism evidence="4 5">
    <name type="scientific">Caulochytrium protostelioides</name>
    <dbReference type="NCBI Taxonomy" id="1555241"/>
    <lineage>
        <taxon>Eukaryota</taxon>
        <taxon>Fungi</taxon>
        <taxon>Fungi incertae sedis</taxon>
        <taxon>Chytridiomycota</taxon>
        <taxon>Chytridiomycota incertae sedis</taxon>
        <taxon>Chytridiomycetes</taxon>
        <taxon>Caulochytriales</taxon>
        <taxon>Caulochytriaceae</taxon>
        <taxon>Caulochytrium</taxon>
    </lineage>
</organism>
<feature type="transmembrane region" description="Helical" evidence="2">
    <location>
        <begin position="1255"/>
        <end position="1275"/>
    </location>
</feature>
<feature type="compositionally biased region" description="Basic and acidic residues" evidence="1">
    <location>
        <begin position="539"/>
        <end position="548"/>
    </location>
</feature>
<feature type="transmembrane region" description="Helical" evidence="2">
    <location>
        <begin position="1047"/>
        <end position="1072"/>
    </location>
</feature>
<evidence type="ECO:0000259" key="3">
    <source>
        <dbReference type="Pfam" id="PF00689"/>
    </source>
</evidence>
<feature type="transmembrane region" description="Helical" evidence="2">
    <location>
        <begin position="1219"/>
        <end position="1243"/>
    </location>
</feature>
<feature type="transmembrane region" description="Helical" evidence="2">
    <location>
        <begin position="1078"/>
        <end position="1099"/>
    </location>
</feature>
<feature type="transmembrane region" description="Helical" evidence="2">
    <location>
        <begin position="1120"/>
        <end position="1141"/>
    </location>
</feature>
<keyword evidence="5" id="KW-1185">Reference proteome</keyword>
<dbReference type="OrthoDB" id="5568754at2759"/>
<name>A0A4P9X262_9FUNG</name>
<reference evidence="5" key="1">
    <citation type="journal article" date="2018" name="Nat. Microbiol.">
        <title>Leveraging single-cell genomics to expand the fungal tree of life.</title>
        <authorList>
            <person name="Ahrendt S.R."/>
            <person name="Quandt C.A."/>
            <person name="Ciobanu D."/>
            <person name="Clum A."/>
            <person name="Salamov A."/>
            <person name="Andreopoulos B."/>
            <person name="Cheng J.F."/>
            <person name="Woyke T."/>
            <person name="Pelin A."/>
            <person name="Henrissat B."/>
            <person name="Reynolds N.K."/>
            <person name="Benny G.L."/>
            <person name="Smith M.E."/>
            <person name="James T.Y."/>
            <person name="Grigoriev I.V."/>
        </authorList>
    </citation>
    <scope>NUCLEOTIDE SEQUENCE [LARGE SCALE GENOMIC DNA]</scope>
    <source>
        <strain evidence="5">ATCC 52028</strain>
    </source>
</reference>
<feature type="compositionally biased region" description="Polar residues" evidence="1">
    <location>
        <begin position="147"/>
        <end position="159"/>
    </location>
</feature>
<dbReference type="PANTHER" id="PTHR13219">
    <property type="entry name" value="TRANSMEMBRANE PROTEIN 94"/>
    <property type="match status" value="1"/>
</dbReference>
<feature type="transmembrane region" description="Helical" evidence="2">
    <location>
        <begin position="1004"/>
        <end position="1022"/>
    </location>
</feature>
<evidence type="ECO:0000313" key="5">
    <source>
        <dbReference type="Proteomes" id="UP000274922"/>
    </source>
</evidence>
<gene>
    <name evidence="4" type="ORF">CXG81DRAFT_20758</name>
</gene>
<dbReference type="SUPFAM" id="SSF81665">
    <property type="entry name" value="Calcium ATPase, transmembrane domain M"/>
    <property type="match status" value="1"/>
</dbReference>
<dbReference type="Pfam" id="PF00689">
    <property type="entry name" value="Cation_ATPase_C"/>
    <property type="match status" value="1"/>
</dbReference>
<keyword evidence="2" id="KW-0812">Transmembrane</keyword>
<dbReference type="PANTHER" id="PTHR13219:SF6">
    <property type="entry name" value="TRANSMEMBRANE PROTEIN 94"/>
    <property type="match status" value="1"/>
</dbReference>
<proteinExistence type="predicted"/>
<feature type="region of interest" description="Disordered" evidence="1">
    <location>
        <begin position="42"/>
        <end position="62"/>
    </location>
</feature>
<keyword evidence="2" id="KW-1133">Transmembrane helix</keyword>
<feature type="region of interest" description="Disordered" evidence="1">
    <location>
        <begin position="526"/>
        <end position="609"/>
    </location>
</feature>
<dbReference type="InterPro" id="IPR039720">
    <property type="entry name" value="TMEM94"/>
</dbReference>
<dbReference type="InterPro" id="IPR023298">
    <property type="entry name" value="ATPase_P-typ_TM_dom_sf"/>
</dbReference>
<dbReference type="EMBL" id="ML014318">
    <property type="protein sequence ID" value="RKO99118.1"/>
    <property type="molecule type" value="Genomic_DNA"/>
</dbReference>
<dbReference type="InterPro" id="IPR006068">
    <property type="entry name" value="ATPase_P-typ_cation-transptr_C"/>
</dbReference>
<feature type="transmembrane region" description="Helical" evidence="2">
    <location>
        <begin position="1186"/>
        <end position="1207"/>
    </location>
</feature>
<evidence type="ECO:0000256" key="2">
    <source>
        <dbReference type="SAM" id="Phobius"/>
    </source>
</evidence>
<feature type="compositionally biased region" description="Pro residues" evidence="1">
    <location>
        <begin position="777"/>
        <end position="794"/>
    </location>
</feature>
<evidence type="ECO:0000313" key="4">
    <source>
        <dbReference type="EMBL" id="RKO99118.1"/>
    </source>
</evidence>
<evidence type="ECO:0000256" key="1">
    <source>
        <dbReference type="SAM" id="MobiDB-lite"/>
    </source>
</evidence>
<dbReference type="Proteomes" id="UP000274922">
    <property type="component" value="Unassembled WGS sequence"/>
</dbReference>
<feature type="transmembrane region" description="Helical" evidence="2">
    <location>
        <begin position="269"/>
        <end position="288"/>
    </location>
</feature>
<feature type="region of interest" description="Disordered" evidence="1">
    <location>
        <begin position="125"/>
        <end position="172"/>
    </location>
</feature>
<sequence>MAAISTLGRALQHRHPHATLARNYRKWVRRVRDHGIPLPAGGAAADAADAHHPEAPASSAAAGASAAAAAPFARSHGARDLPFLPSVTSVRVRRDGAVVVFPAVLLVAGDRIELADGEVCPCDVTAIHDPDDPDDPEPPLNGGPAASASSLPRMSTSFKTPPPPPPARETDDDVVYRAGTTLRFASRHPVMAFRVCTTPLVGMIDTVLAAQQHRPPTVLSQQWHGLSSAVFHRLLGIVVLASVVVNLLRWGLFLRFGDDDRRRGRLEDGLEMVAVTTATAAIPLLPIYDVVRMLWQLYGNARITSLVSRLQGAQTQFEDADDIDEFDAAPPPTMHTSVSAGQMLRHVISVWRSDRRQHHIVSLAEALSHVSFLCAIDREGTIANSFPVPKEVFLFNDDGEPTILDVAEDHSARGQLHFEDPDWARALPSLTPLGLGALLAAHAQGTRHRRPGGGSLAAWHALAHPNPAAPLTQHRVTCLCPVARAIGFVPAAAKAYTRHMASDRLVPAALLRPFIQPTWETPPGVAWVTPPAASPMPRVRPEADRDRAVSTPPTVEPLVPSSSSSHTGRAGAAATSPPALASLPSSSSSSPPLPLPRPASSQGAWPFLPGPLPTAAEHAELVEQAVHAQLMTSQRMLASWVYQHHPTQAFHLFSRGASTAVLPVCTDFWAGSRLGTFDMVTRRKLLDYFESARIGDLNVVAWAYRPLVHAATPVAEQPAASMIHTAPPMAAPVLPATSRPGPVAAAAAAATTATATATRPVSPTNELPLSADAVAPAPAPVSPLHELPPPPPRPETSAPADWNQRVSETVASQQTFLGAVGLRYSPRPNVGDFVEDVALAGIRFVYFSRRPERESKAFAERLGLEIDWNSCILLSAQGAGAGGYLEIHDMKARLPRGVETIRAHIRQVDDVPLHVSLFAECDDPSIEEMMRIFQEYGNTTCCMGSPYRMGNSTTFATADVSFALEPIALSPQEDTHIASGRWLHAAPAVGGLPLASQAHPSGSAFALSAAVITMPASFRLLYDTSIFSLTQVLGEARTLAANGTQAMVFLVGAHVTIALSEWLSFALLFPPLFQGYQILWMVWVCVPLMACPLILTAPQPEIMTQMPTKRHQSRPPLRRWLSFYVLRFALAILSTLVVYAVTLEAAIGAVALPPAAAPRAVHWLWGGLDRTRWLAWRPEEQHALRLAQQMAMVALVWYLVVASATFVHRTARLWDAPPFRNTSWACVAPLALVAQIGFFGVSMRHTGLPLHVVPWYAWFLAALLPLVSLPLHEWAKHLDGERWTRFQKRSKLEFNTKLGMHSPI</sequence>
<feature type="transmembrane region" description="Helical" evidence="2">
    <location>
        <begin position="230"/>
        <end position="248"/>
    </location>
</feature>
<feature type="region of interest" description="Disordered" evidence="1">
    <location>
        <begin position="774"/>
        <end position="800"/>
    </location>
</feature>
<dbReference type="Gene3D" id="1.20.1110.10">
    <property type="entry name" value="Calcium-transporting ATPase, transmembrane domain"/>
    <property type="match status" value="1"/>
</dbReference>
<keyword evidence="2" id="KW-0472">Membrane</keyword>
<accession>A0A4P9X262</accession>
<feature type="compositionally biased region" description="Low complexity" evidence="1">
    <location>
        <begin position="572"/>
        <end position="590"/>
    </location>
</feature>
<feature type="transmembrane region" description="Helical" evidence="2">
    <location>
        <begin position="191"/>
        <end position="210"/>
    </location>
</feature>
<protein>
    <recommendedName>
        <fullName evidence="3">Cation-transporting P-type ATPase C-terminal domain-containing protein</fullName>
    </recommendedName>
</protein>